<proteinExistence type="predicted"/>
<dbReference type="OrthoDB" id="5117805at2"/>
<dbReference type="PANTHER" id="PTHR10127">
    <property type="entry name" value="DISCOIDIN, CUB, EGF, LAMININ , AND ZINC METALLOPROTEASE DOMAIN CONTAINING"/>
    <property type="match status" value="1"/>
</dbReference>
<dbReference type="AlphaFoldDB" id="A0A1H3VLA0"/>
<dbReference type="InterPro" id="IPR001506">
    <property type="entry name" value="Peptidase_M12A"/>
</dbReference>
<evidence type="ECO:0000259" key="1">
    <source>
        <dbReference type="Pfam" id="PF01400"/>
    </source>
</evidence>
<feature type="domain" description="Peptidase M12A" evidence="1">
    <location>
        <begin position="66"/>
        <end position="195"/>
    </location>
</feature>
<evidence type="ECO:0000313" key="2">
    <source>
        <dbReference type="EMBL" id="SDZ75555.1"/>
    </source>
</evidence>
<dbReference type="Proteomes" id="UP000198703">
    <property type="component" value="Unassembled WGS sequence"/>
</dbReference>
<evidence type="ECO:0000313" key="3">
    <source>
        <dbReference type="Proteomes" id="UP000198703"/>
    </source>
</evidence>
<reference evidence="2 3" key="1">
    <citation type="submission" date="2016-10" db="EMBL/GenBank/DDBJ databases">
        <authorList>
            <person name="de Groot N.N."/>
        </authorList>
    </citation>
    <scope>NUCLEOTIDE SEQUENCE [LARGE SCALE GENOMIC DNA]</scope>
    <source>
        <strain evidence="2 3">DSM 15345</strain>
    </source>
</reference>
<gene>
    <name evidence="2" type="ORF">SAMN05444370_101185</name>
</gene>
<dbReference type="Gene3D" id="3.40.390.10">
    <property type="entry name" value="Collagenase (Catalytic Domain)"/>
    <property type="match status" value="1"/>
</dbReference>
<dbReference type="InterPro" id="IPR024079">
    <property type="entry name" value="MetalloPept_cat_dom_sf"/>
</dbReference>
<dbReference type="Pfam" id="PF01400">
    <property type="entry name" value="Astacin"/>
    <property type="match status" value="1"/>
</dbReference>
<organism evidence="2 3">
    <name type="scientific">Rubrimonas cliftonensis</name>
    <dbReference type="NCBI Taxonomy" id="89524"/>
    <lineage>
        <taxon>Bacteria</taxon>
        <taxon>Pseudomonadati</taxon>
        <taxon>Pseudomonadota</taxon>
        <taxon>Alphaproteobacteria</taxon>
        <taxon>Rhodobacterales</taxon>
        <taxon>Paracoccaceae</taxon>
        <taxon>Rubrimonas</taxon>
    </lineage>
</organism>
<sequence>MLATPVLIADYKTKLWEMPAPVVLNEALSDERVHVLTASINKFNSCFKAGYDFVIFEVMKPEKARAKGSWIKLVETAHFHSDIGRQGGEQIVSVNPTDADGSHKERTPFHELCHALGMAHEQYHVHYPLENPKVIDALLSTGRGERPFTLENMVKHIEENKFVSLGPCDFQSIMMYGRFRSAARAVDPTITEPETYLSETDIRVLKNIYQCNGRPLPIGRPNPVAWCEATRKNIKAWSLAKKAQTLTTFTSTSTKADKPGARGRSFSQ</sequence>
<dbReference type="GO" id="GO:0006508">
    <property type="term" value="P:proteolysis"/>
    <property type="evidence" value="ECO:0007669"/>
    <property type="project" value="InterPro"/>
</dbReference>
<name>A0A1H3VLA0_9RHOB</name>
<protein>
    <submittedName>
        <fullName evidence="2">Astacin (Peptidase family M12A)</fullName>
    </submittedName>
</protein>
<keyword evidence="3" id="KW-1185">Reference proteome</keyword>
<dbReference type="SUPFAM" id="SSF55486">
    <property type="entry name" value="Metalloproteases ('zincins'), catalytic domain"/>
    <property type="match status" value="1"/>
</dbReference>
<dbReference type="GO" id="GO:0004222">
    <property type="term" value="F:metalloendopeptidase activity"/>
    <property type="evidence" value="ECO:0007669"/>
    <property type="project" value="InterPro"/>
</dbReference>
<dbReference type="STRING" id="89524.SAMN05444370_101185"/>
<accession>A0A1H3VLA0</accession>
<dbReference type="EMBL" id="FNQM01000001">
    <property type="protein sequence ID" value="SDZ75555.1"/>
    <property type="molecule type" value="Genomic_DNA"/>
</dbReference>
<dbReference type="PANTHER" id="PTHR10127:SF855">
    <property type="entry name" value="ASTACIN-LIKE METALLOENDOPEPTIDASE"/>
    <property type="match status" value="1"/>
</dbReference>